<evidence type="ECO:0000313" key="5">
    <source>
        <dbReference type="EMBL" id="MBP0726879.1"/>
    </source>
</evidence>
<dbReference type="PANTHER" id="PTHR42939:SF2">
    <property type="entry name" value="ABC-TYPE TRANSPORTER ATP-BINDING PROTEIN ECSA"/>
    <property type="match status" value="1"/>
</dbReference>
<feature type="domain" description="ABC transporter" evidence="4">
    <location>
        <begin position="4"/>
        <end position="234"/>
    </location>
</feature>
<evidence type="ECO:0000313" key="6">
    <source>
        <dbReference type="Proteomes" id="UP000682134"/>
    </source>
</evidence>
<dbReference type="CDD" id="cd03230">
    <property type="entry name" value="ABC_DR_subfamily_A"/>
    <property type="match status" value="1"/>
</dbReference>
<protein>
    <submittedName>
        <fullName evidence="5">ABC transporter ATP-binding protein</fullName>
    </submittedName>
</protein>
<dbReference type="RefSeq" id="WP_209407223.1">
    <property type="nucleotide sequence ID" value="NZ_JAGIYQ010000016.1"/>
</dbReference>
<name>A0A940NKB7_9BACI</name>
<organism evidence="5 6">
    <name type="scientific">Gottfriedia endophytica</name>
    <dbReference type="NCBI Taxonomy" id="2820819"/>
    <lineage>
        <taxon>Bacteria</taxon>
        <taxon>Bacillati</taxon>
        <taxon>Bacillota</taxon>
        <taxon>Bacilli</taxon>
        <taxon>Bacillales</taxon>
        <taxon>Bacillaceae</taxon>
        <taxon>Gottfriedia</taxon>
    </lineage>
</organism>
<dbReference type="GO" id="GO:0016887">
    <property type="term" value="F:ATP hydrolysis activity"/>
    <property type="evidence" value="ECO:0007669"/>
    <property type="project" value="InterPro"/>
</dbReference>
<evidence type="ECO:0000256" key="3">
    <source>
        <dbReference type="ARBA" id="ARBA00022840"/>
    </source>
</evidence>
<dbReference type="SUPFAM" id="SSF52540">
    <property type="entry name" value="P-loop containing nucleoside triphosphate hydrolases"/>
    <property type="match status" value="1"/>
</dbReference>
<dbReference type="PANTHER" id="PTHR42939">
    <property type="entry name" value="ABC TRANSPORTER ATP-BINDING PROTEIN ALBC-RELATED"/>
    <property type="match status" value="1"/>
</dbReference>
<comment type="caution">
    <text evidence="5">The sequence shown here is derived from an EMBL/GenBank/DDBJ whole genome shotgun (WGS) entry which is preliminary data.</text>
</comment>
<dbReference type="Gene3D" id="3.40.50.300">
    <property type="entry name" value="P-loop containing nucleotide triphosphate hydrolases"/>
    <property type="match status" value="1"/>
</dbReference>
<dbReference type="PROSITE" id="PS00211">
    <property type="entry name" value="ABC_TRANSPORTER_1"/>
    <property type="match status" value="1"/>
</dbReference>
<keyword evidence="3 5" id="KW-0067">ATP-binding</keyword>
<reference evidence="5" key="1">
    <citation type="submission" date="2021-04" db="EMBL/GenBank/DDBJ databases">
        <title>Genome seq and assembly of Bacillus sp.</title>
        <authorList>
            <person name="Chhetri G."/>
        </authorList>
    </citation>
    <scope>NUCLEOTIDE SEQUENCE</scope>
    <source>
        <strain evidence="5">RG28</strain>
    </source>
</reference>
<proteinExistence type="predicted"/>
<dbReference type="InterPro" id="IPR027417">
    <property type="entry name" value="P-loop_NTPase"/>
</dbReference>
<dbReference type="InterPro" id="IPR051782">
    <property type="entry name" value="ABC_Transporter_VariousFunc"/>
</dbReference>
<sequence length="245" mass="27772">MTLLQVKNLTGGYTRQPILKDISFSIDQHQLVGLIGLNGAGKSTTIKHILGLMKQKSGEIKIKGQSFEDNPTKYRSSLAYVPETPMIYEELTLQEHLELTALAYNIPIEEAEKRSEELLKKFRLLEKRKYFPSTFSKGMKQKVMLVCALIVEPELYIIDEPFLGLDPIAINDLLTILNKEKEKGAGILMSTHILSTAQMYCDAFIIMHEGEIIAQGTLQELQDQFQMRSASLDEIYIHATKEHTL</sequence>
<dbReference type="InterPro" id="IPR003593">
    <property type="entry name" value="AAA+_ATPase"/>
</dbReference>
<keyword evidence="2" id="KW-0547">Nucleotide-binding</keyword>
<keyword evidence="6" id="KW-1185">Reference proteome</keyword>
<dbReference type="Pfam" id="PF00005">
    <property type="entry name" value="ABC_tran"/>
    <property type="match status" value="1"/>
</dbReference>
<dbReference type="AlphaFoldDB" id="A0A940NKB7"/>
<dbReference type="GO" id="GO:0005524">
    <property type="term" value="F:ATP binding"/>
    <property type="evidence" value="ECO:0007669"/>
    <property type="project" value="UniProtKB-KW"/>
</dbReference>
<dbReference type="SMART" id="SM00382">
    <property type="entry name" value="AAA"/>
    <property type="match status" value="1"/>
</dbReference>
<evidence type="ECO:0000256" key="2">
    <source>
        <dbReference type="ARBA" id="ARBA00022741"/>
    </source>
</evidence>
<dbReference type="InterPro" id="IPR003439">
    <property type="entry name" value="ABC_transporter-like_ATP-bd"/>
</dbReference>
<keyword evidence="1" id="KW-0813">Transport</keyword>
<dbReference type="Proteomes" id="UP000682134">
    <property type="component" value="Unassembled WGS sequence"/>
</dbReference>
<dbReference type="InterPro" id="IPR017871">
    <property type="entry name" value="ABC_transporter-like_CS"/>
</dbReference>
<evidence type="ECO:0000259" key="4">
    <source>
        <dbReference type="PROSITE" id="PS50893"/>
    </source>
</evidence>
<accession>A0A940NKB7</accession>
<evidence type="ECO:0000256" key="1">
    <source>
        <dbReference type="ARBA" id="ARBA00022448"/>
    </source>
</evidence>
<dbReference type="EMBL" id="JAGIYQ010000016">
    <property type="protein sequence ID" value="MBP0726879.1"/>
    <property type="molecule type" value="Genomic_DNA"/>
</dbReference>
<dbReference type="PROSITE" id="PS50893">
    <property type="entry name" value="ABC_TRANSPORTER_2"/>
    <property type="match status" value="1"/>
</dbReference>
<gene>
    <name evidence="5" type="ORF">J5Y03_17110</name>
</gene>